<dbReference type="InterPro" id="IPR028087">
    <property type="entry name" value="Tad_N"/>
</dbReference>
<dbReference type="Proteomes" id="UP000271256">
    <property type="component" value="Unassembled WGS sequence"/>
</dbReference>
<feature type="domain" description="Putative Flp pilus-assembly TadG-like N-terminal" evidence="2">
    <location>
        <begin position="16"/>
        <end position="61"/>
    </location>
</feature>
<dbReference type="RefSeq" id="WP_121450625.1">
    <property type="nucleotide sequence ID" value="NZ_RBWE01000001.1"/>
</dbReference>
<feature type="transmembrane region" description="Helical" evidence="1">
    <location>
        <begin position="16"/>
        <end position="40"/>
    </location>
</feature>
<evidence type="ECO:0000313" key="4">
    <source>
        <dbReference type="Proteomes" id="UP000271256"/>
    </source>
</evidence>
<reference evidence="3 4" key="1">
    <citation type="submission" date="2018-10" db="EMBL/GenBank/DDBJ databases">
        <authorList>
            <person name="Grouzdev D.S."/>
            <person name="Krutkina M.S."/>
            <person name="Tourova T.P."/>
            <person name="Nazina T.N."/>
        </authorList>
    </citation>
    <scope>NUCLEOTIDE SEQUENCE [LARGE SCALE GENOMIC DNA]</scope>
    <source>
        <strain evidence="3 4">435</strain>
    </source>
</reference>
<dbReference type="OrthoDB" id="5447051at2"/>
<accession>A0A494WTB9</accession>
<keyword evidence="1" id="KW-0812">Transmembrane</keyword>
<protein>
    <recommendedName>
        <fullName evidence="2">Putative Flp pilus-assembly TadG-like N-terminal domain-containing protein</fullName>
    </recommendedName>
</protein>
<evidence type="ECO:0000313" key="3">
    <source>
        <dbReference type="EMBL" id="RKO66181.1"/>
    </source>
</evidence>
<keyword evidence="1" id="KW-0472">Membrane</keyword>
<name>A0A494WTB9_9FIRM</name>
<evidence type="ECO:0000259" key="2">
    <source>
        <dbReference type="Pfam" id="PF13400"/>
    </source>
</evidence>
<proteinExistence type="predicted"/>
<keyword evidence="1" id="KW-1133">Transmembrane helix</keyword>
<sequence>MIKKVLSRLAADERGGAFVLVSLMMLGLLGFAALVTDFGLYSLNKQRLINAVDAAALAGAAELSPAGSGDEAVAKSCAEQYALQNGADPAGLTVSISNSPSGLKVVEVTAEKEVDFILARLLGYTSGKVQAAASAAVAGVTSCRGVAPLLVPKQNFQFGKRYTLKYGDPAYPGNFGALALGGTGSSTYRQNLIYGYSGEIAVGDLVTTEPGNMSGPTEGIDERLARCKNNCTVDHFEPGCPKILIIPVYDPGGTLYGRSQVKVEGFAAFFVDRADSEKDEIHGYFICTTVEGEADFSRPPDTGLYAVRLLE</sequence>
<organism evidence="3 4">
    <name type="scientific">Desulfofundulus salinus</name>
    <dbReference type="NCBI Taxonomy" id="2419843"/>
    <lineage>
        <taxon>Bacteria</taxon>
        <taxon>Bacillati</taxon>
        <taxon>Bacillota</taxon>
        <taxon>Clostridia</taxon>
        <taxon>Eubacteriales</taxon>
        <taxon>Peptococcaceae</taxon>
        <taxon>Desulfofundulus</taxon>
    </lineage>
</organism>
<dbReference type="EMBL" id="RBWE01000001">
    <property type="protein sequence ID" value="RKO66181.1"/>
    <property type="molecule type" value="Genomic_DNA"/>
</dbReference>
<comment type="caution">
    <text evidence="3">The sequence shown here is derived from an EMBL/GenBank/DDBJ whole genome shotgun (WGS) entry which is preliminary data.</text>
</comment>
<dbReference type="AlphaFoldDB" id="A0A494WTB9"/>
<gene>
    <name evidence="3" type="ORF">D7024_03960</name>
</gene>
<keyword evidence="4" id="KW-1185">Reference proteome</keyword>
<dbReference type="Pfam" id="PF13400">
    <property type="entry name" value="Tad"/>
    <property type="match status" value="1"/>
</dbReference>
<evidence type="ECO:0000256" key="1">
    <source>
        <dbReference type="SAM" id="Phobius"/>
    </source>
</evidence>